<name>A0A087DJW0_9BIFI</name>
<dbReference type="InterPro" id="IPR008984">
    <property type="entry name" value="SMAD_FHA_dom_sf"/>
</dbReference>
<feature type="region of interest" description="Disordered" evidence="2">
    <location>
        <begin position="176"/>
        <end position="213"/>
    </location>
</feature>
<dbReference type="Gene3D" id="2.60.200.20">
    <property type="match status" value="1"/>
</dbReference>
<dbReference type="eggNOG" id="COG1716">
    <property type="taxonomic scope" value="Bacteria"/>
</dbReference>
<keyword evidence="1" id="KW-0597">Phosphoprotein</keyword>
<gene>
    <name evidence="4" type="ORF">BSCA_1105</name>
</gene>
<dbReference type="Pfam" id="PF25591">
    <property type="entry name" value="LRV_2"/>
    <property type="match status" value="1"/>
</dbReference>
<dbReference type="GeneID" id="85165020"/>
<evidence type="ECO:0000256" key="2">
    <source>
        <dbReference type="SAM" id="MobiDB-lite"/>
    </source>
</evidence>
<dbReference type="OrthoDB" id="3240300at2"/>
<dbReference type="STRING" id="158787.BSCA_1105"/>
<feature type="region of interest" description="Disordered" evidence="2">
    <location>
        <begin position="231"/>
        <end position="403"/>
    </location>
</feature>
<dbReference type="SUPFAM" id="SSF49879">
    <property type="entry name" value="SMAD/FHA domain"/>
    <property type="match status" value="1"/>
</dbReference>
<feature type="compositionally biased region" description="Low complexity" evidence="2">
    <location>
        <begin position="384"/>
        <end position="395"/>
    </location>
</feature>
<dbReference type="InterPro" id="IPR057893">
    <property type="entry name" value="LRV_2"/>
</dbReference>
<reference evidence="4 5" key="1">
    <citation type="submission" date="2014-03" db="EMBL/GenBank/DDBJ databases">
        <title>Genomics of Bifidobacteria.</title>
        <authorList>
            <person name="Ventura M."/>
            <person name="Milani C."/>
            <person name="Lugli G.A."/>
        </authorList>
    </citation>
    <scope>NUCLEOTIDE SEQUENCE [LARGE SCALE GENOMIC DNA]</scope>
    <source>
        <strain evidence="4 5">LMG 21589</strain>
    </source>
</reference>
<evidence type="ECO:0000313" key="5">
    <source>
        <dbReference type="Proteomes" id="UP000029033"/>
    </source>
</evidence>
<feature type="compositionally biased region" description="Low complexity" evidence="2">
    <location>
        <begin position="263"/>
        <end position="320"/>
    </location>
</feature>
<comment type="caution">
    <text evidence="4">The sequence shown here is derived from an EMBL/GenBank/DDBJ whole genome shotgun (WGS) entry which is preliminary data.</text>
</comment>
<evidence type="ECO:0000313" key="4">
    <source>
        <dbReference type="EMBL" id="KFI95810.1"/>
    </source>
</evidence>
<sequence>MSQRWLVKVEGCEQVSVLPSEQLEIGRRPIRPLVDNGVPRFEVSDETRSMSKRHALFTVAANGSAKIRDLHSTNGTYVVRSDGSLIRLPEDTDFPLPSSAIRMQFGDVPIDFVRVDEPAEERFQPVADLFDYALSDSKPEPDAMDLSVDDILNLRAGEPTSMFNAGSVARRASELKAAESRSFPPLRGMSSGDVPGDSAGDDPFPDSMPINVMQPKTAQPRDLFADALADQEPSGQEPADQGAAGQSAAVQTPAAGTAEQTGAPASSEEQPASSPAAQSSSQAPVEETTSESAAPETSAAPGSAPADDAAAPADAAAPDDGQSREQTDQSQTDQSQPTGRTDQPDQTDQQQNTPVFTPLAQAAADAGASATTADPKDDEAVRFGAPDAAGTAGDAESGAYSPVFEPGSVFDRVSKGEFKQPEQTVEVNGFTSDEAKRTDDLSLQYEMANYPELLPFLALNPALYDDLYGWLAARGDRDIDAALANNPGYQNYRKVVRK</sequence>
<keyword evidence="5" id="KW-1185">Reference proteome</keyword>
<feature type="domain" description="FHA" evidence="3">
    <location>
        <begin position="23"/>
        <end position="78"/>
    </location>
</feature>
<accession>A0A087DJW0</accession>
<protein>
    <submittedName>
        <fullName evidence="4">Forkhead-associated protein</fullName>
    </submittedName>
</protein>
<organism evidence="4 5">
    <name type="scientific">Bifidobacterium scardovii</name>
    <dbReference type="NCBI Taxonomy" id="158787"/>
    <lineage>
        <taxon>Bacteria</taxon>
        <taxon>Bacillati</taxon>
        <taxon>Actinomycetota</taxon>
        <taxon>Actinomycetes</taxon>
        <taxon>Bifidobacteriales</taxon>
        <taxon>Bifidobacteriaceae</taxon>
        <taxon>Bifidobacterium</taxon>
    </lineage>
</organism>
<proteinExistence type="predicted"/>
<dbReference type="RefSeq" id="WP_033516623.1">
    <property type="nucleotide sequence ID" value="NZ_CAUPKV010000016.1"/>
</dbReference>
<dbReference type="PROSITE" id="PS50006">
    <property type="entry name" value="FHA_DOMAIN"/>
    <property type="match status" value="1"/>
</dbReference>
<dbReference type="EMBL" id="JGZO01000001">
    <property type="protein sequence ID" value="KFI95810.1"/>
    <property type="molecule type" value="Genomic_DNA"/>
</dbReference>
<dbReference type="AlphaFoldDB" id="A0A087DJW0"/>
<dbReference type="InterPro" id="IPR000253">
    <property type="entry name" value="FHA_dom"/>
</dbReference>
<evidence type="ECO:0000256" key="1">
    <source>
        <dbReference type="ARBA" id="ARBA00022553"/>
    </source>
</evidence>
<dbReference type="Proteomes" id="UP000029033">
    <property type="component" value="Unassembled WGS sequence"/>
</dbReference>
<evidence type="ECO:0000259" key="3">
    <source>
        <dbReference type="PROSITE" id="PS50006"/>
    </source>
</evidence>
<dbReference type="Pfam" id="PF00498">
    <property type="entry name" value="FHA"/>
    <property type="match status" value="1"/>
</dbReference>
<feature type="compositionally biased region" description="Low complexity" evidence="2">
    <location>
        <begin position="328"/>
        <end position="373"/>
    </location>
</feature>